<evidence type="ECO:0000313" key="2">
    <source>
        <dbReference type="Proteomes" id="UP000195447"/>
    </source>
</evidence>
<organism evidence="1 2">
    <name type="scientific">Faecalitalea cylindroides</name>
    <dbReference type="NCBI Taxonomy" id="39483"/>
    <lineage>
        <taxon>Bacteria</taxon>
        <taxon>Bacillati</taxon>
        <taxon>Bacillota</taxon>
        <taxon>Erysipelotrichia</taxon>
        <taxon>Erysipelotrichales</taxon>
        <taxon>Erysipelotrichaceae</taxon>
        <taxon>Faecalitalea</taxon>
    </lineage>
</organism>
<name>A0A1Y4LTX3_9FIRM</name>
<sequence>MKEILLNTKGPTQTIDVMQFDTGRMLEFVLDEDVSDKIVKYVIRLPNGNLLKSICQVEGNYVSFLLPENATQQVATLPAQLIVNNQATSDYEDLYLWKQQVEAGNTVVLVSTENNKATGANVLEENVVPSEIGSFPFYIRVNKGVREGSGDMYETAVEEMRQMMVQMQENLDQINSDVDGKMAICDEKIDACTIAAANANAKALIAQDAADDCATATEACNTATSACTTATQEAQYIIDSWEGVDVNGLQQEIDQIKSGESNVLVEVAESTETTE</sequence>
<protein>
    <submittedName>
        <fullName evidence="1">Uncharacterized protein</fullName>
    </submittedName>
</protein>
<comment type="caution">
    <text evidence="1">The sequence shown here is derived from an EMBL/GenBank/DDBJ whole genome shotgun (WGS) entry which is preliminary data.</text>
</comment>
<dbReference type="AlphaFoldDB" id="A0A1Y4LTX3"/>
<dbReference type="RefSeq" id="WP_087158752.1">
    <property type="nucleotide sequence ID" value="NZ_NFKM01000011.1"/>
</dbReference>
<reference evidence="2" key="1">
    <citation type="submission" date="2017-04" db="EMBL/GenBank/DDBJ databases">
        <title>Function of individual gut microbiota members based on whole genome sequencing of pure cultures obtained from chicken caecum.</title>
        <authorList>
            <person name="Medvecky M."/>
            <person name="Cejkova D."/>
            <person name="Polansky O."/>
            <person name="Karasova D."/>
            <person name="Kubasova T."/>
            <person name="Cizek A."/>
            <person name="Rychlik I."/>
        </authorList>
    </citation>
    <scope>NUCLEOTIDE SEQUENCE [LARGE SCALE GENOMIC DNA]</scope>
    <source>
        <strain evidence="2">An178</strain>
    </source>
</reference>
<dbReference type="EMBL" id="NFKM01000011">
    <property type="protein sequence ID" value="OUP60085.1"/>
    <property type="molecule type" value="Genomic_DNA"/>
</dbReference>
<evidence type="ECO:0000313" key="1">
    <source>
        <dbReference type="EMBL" id="OUP60085.1"/>
    </source>
</evidence>
<proteinExistence type="predicted"/>
<accession>A0A1Y4LTX3</accession>
<gene>
    <name evidence="1" type="ORF">B5F14_06620</name>
</gene>
<dbReference type="Proteomes" id="UP000195447">
    <property type="component" value="Unassembled WGS sequence"/>
</dbReference>
<keyword evidence="2" id="KW-1185">Reference proteome</keyword>